<evidence type="ECO:0000256" key="1">
    <source>
        <dbReference type="SAM" id="SignalP"/>
    </source>
</evidence>
<protein>
    <submittedName>
        <fullName evidence="3">T9SS type A sorting domain-containing protein</fullName>
    </submittedName>
</protein>
<feature type="domain" description="Secretion system C-terminal sorting" evidence="2">
    <location>
        <begin position="297"/>
        <end position="373"/>
    </location>
</feature>
<feature type="chain" id="PRO_5023829318" evidence="1">
    <location>
        <begin position="20"/>
        <end position="374"/>
    </location>
</feature>
<dbReference type="Proteomes" id="UP000326903">
    <property type="component" value="Unassembled WGS sequence"/>
</dbReference>
<evidence type="ECO:0000313" key="3">
    <source>
        <dbReference type="EMBL" id="KAA9038489.1"/>
    </source>
</evidence>
<reference evidence="3 4" key="1">
    <citation type="submission" date="2019-09" db="EMBL/GenBank/DDBJ databases">
        <title>Draft genome sequence of Ginsengibacter sp. BR5-29.</title>
        <authorList>
            <person name="Im W.-T."/>
        </authorList>
    </citation>
    <scope>NUCLEOTIDE SEQUENCE [LARGE SCALE GENOMIC DNA]</scope>
    <source>
        <strain evidence="3 4">BR5-29</strain>
    </source>
</reference>
<accession>A0A5J5IFF5</accession>
<evidence type="ECO:0000259" key="2">
    <source>
        <dbReference type="Pfam" id="PF18962"/>
    </source>
</evidence>
<organism evidence="3 4">
    <name type="scientific">Ginsengibacter hankyongi</name>
    <dbReference type="NCBI Taxonomy" id="2607284"/>
    <lineage>
        <taxon>Bacteria</taxon>
        <taxon>Pseudomonadati</taxon>
        <taxon>Bacteroidota</taxon>
        <taxon>Chitinophagia</taxon>
        <taxon>Chitinophagales</taxon>
        <taxon>Chitinophagaceae</taxon>
        <taxon>Ginsengibacter</taxon>
    </lineage>
</organism>
<sequence>MKKIVILTIMLAACNNIFAFLTQSNWRWRNDDGTETSATWKAAQNTQAVMNTSGEVWRLRLEVYNNSGTTLGLLDTLQYATSTGGPWTNIDATSSSNPFIIEGTSAFVVQGEPTTAQLAGVAYTFAPGKIMVDSMLLQNDSLADSRRTEFEWAIKSTPSIVPNIIYYFRQRGITQAVDPSYTYPSLITAGVLRVKLSKFTVSREDKNVRLEWVTSSEQNNTRFEIQRSGDGKTWKPIASINGQGSTGASNTYKVYDDSPLSGINYYVIKQYDVDGHAYQSDVKILRMPEIRSIVSVSPNPSRSGINFSIANRGASNVNVTLVSMNGNIIHHEVIGNVQPNSINKLNMKQQPAPGLYILKLNAESLSESAKVIIE</sequence>
<dbReference type="EMBL" id="VYQF01000003">
    <property type="protein sequence ID" value="KAA9038489.1"/>
    <property type="molecule type" value="Genomic_DNA"/>
</dbReference>
<dbReference type="InterPro" id="IPR026444">
    <property type="entry name" value="Secre_tail"/>
</dbReference>
<evidence type="ECO:0000313" key="4">
    <source>
        <dbReference type="Proteomes" id="UP000326903"/>
    </source>
</evidence>
<dbReference type="Pfam" id="PF18962">
    <property type="entry name" value="Por_Secre_tail"/>
    <property type="match status" value="1"/>
</dbReference>
<proteinExistence type="predicted"/>
<feature type="signal peptide" evidence="1">
    <location>
        <begin position="1"/>
        <end position="19"/>
    </location>
</feature>
<gene>
    <name evidence="3" type="ORF">FW778_13075</name>
</gene>
<dbReference type="RefSeq" id="WP_150415208.1">
    <property type="nucleotide sequence ID" value="NZ_VYQF01000003.1"/>
</dbReference>
<comment type="caution">
    <text evidence="3">The sequence shown here is derived from an EMBL/GenBank/DDBJ whole genome shotgun (WGS) entry which is preliminary data.</text>
</comment>
<keyword evidence="1" id="KW-0732">Signal</keyword>
<dbReference type="AlphaFoldDB" id="A0A5J5IFF5"/>
<name>A0A5J5IFF5_9BACT</name>
<dbReference type="NCBIfam" id="TIGR04183">
    <property type="entry name" value="Por_Secre_tail"/>
    <property type="match status" value="1"/>
</dbReference>
<keyword evidence="4" id="KW-1185">Reference proteome</keyword>